<accession>A0A1W1Y8K1</accession>
<evidence type="ECO:0000313" key="2">
    <source>
        <dbReference type="Proteomes" id="UP000192393"/>
    </source>
</evidence>
<evidence type="ECO:0008006" key="3">
    <source>
        <dbReference type="Google" id="ProtNLM"/>
    </source>
</evidence>
<dbReference type="EMBL" id="FWXS01000001">
    <property type="protein sequence ID" value="SMC32469.1"/>
    <property type="molecule type" value="Genomic_DNA"/>
</dbReference>
<name>A0A1W1Y8K1_9FLAO</name>
<dbReference type="AlphaFoldDB" id="A0A1W1Y8K1"/>
<reference evidence="1 2" key="1">
    <citation type="submission" date="2017-04" db="EMBL/GenBank/DDBJ databases">
        <authorList>
            <person name="Afonso C.L."/>
            <person name="Miller P.J."/>
            <person name="Scott M.A."/>
            <person name="Spackman E."/>
            <person name="Goraichik I."/>
            <person name="Dimitrov K.M."/>
            <person name="Suarez D.L."/>
            <person name="Swayne D.E."/>
        </authorList>
    </citation>
    <scope>NUCLEOTIDE SEQUENCE [LARGE SCALE GENOMIC DNA]</scope>
    <source>
        <strain evidence="1 2">CGMCC 1.12708</strain>
    </source>
</reference>
<gene>
    <name evidence="1" type="ORF">SAMN06296427_10187</name>
</gene>
<organism evidence="1 2">
    <name type="scientific">Moheibacter sediminis</name>
    <dbReference type="NCBI Taxonomy" id="1434700"/>
    <lineage>
        <taxon>Bacteria</taxon>
        <taxon>Pseudomonadati</taxon>
        <taxon>Bacteroidota</taxon>
        <taxon>Flavobacteriia</taxon>
        <taxon>Flavobacteriales</taxon>
        <taxon>Weeksellaceae</taxon>
        <taxon>Moheibacter</taxon>
    </lineage>
</organism>
<evidence type="ECO:0000313" key="1">
    <source>
        <dbReference type="EMBL" id="SMC32469.1"/>
    </source>
</evidence>
<dbReference type="RefSeq" id="WP_084015307.1">
    <property type="nucleotide sequence ID" value="NZ_FWXS01000001.1"/>
</dbReference>
<proteinExistence type="predicted"/>
<dbReference type="Proteomes" id="UP000192393">
    <property type="component" value="Unassembled WGS sequence"/>
</dbReference>
<sequence>MIFEGQIRKMITENGNPIRYYLNLKDDYLDVNQQIGKKIKIFHHHNECLSCGLDKEIYRMGYCKSCFFLVPEASDTIIRPELSQAHLGIAERDLEWEIAFQLQPHIVYLAVASDVKVGVTREKQIPTRWIDQGASYATILAKTSNRYEAGMIEVALKNYVADKTSYQKMLKNEVPEIDLIHQKEFLKQYLPEEQAKFYVADETIYKMEYPVLNFPEKIKSLSLSKQKEFEGKLTGIKGQYLIFEDGTVWNVRGHEGFYVKIKL</sequence>
<dbReference type="OrthoDB" id="9775734at2"/>
<dbReference type="InterPro" id="IPR021246">
    <property type="entry name" value="DUF2797"/>
</dbReference>
<keyword evidence="2" id="KW-1185">Reference proteome</keyword>
<dbReference type="STRING" id="1434700.SAMN06296427_10187"/>
<protein>
    <recommendedName>
        <fullName evidence="3">DUF2797 domain-containing protein</fullName>
    </recommendedName>
</protein>
<dbReference type="Pfam" id="PF10977">
    <property type="entry name" value="DUF2797"/>
    <property type="match status" value="1"/>
</dbReference>